<evidence type="ECO:0000259" key="3">
    <source>
        <dbReference type="Pfam" id="PF17919"/>
    </source>
</evidence>
<keyword evidence="2" id="KW-0472">Membrane</keyword>
<accession>A0A0C2M931</accession>
<evidence type="ECO:0000313" key="5">
    <source>
        <dbReference type="Proteomes" id="UP000031668"/>
    </source>
</evidence>
<gene>
    <name evidence="4" type="ORF">RF11_14810</name>
</gene>
<comment type="caution">
    <text evidence="4">The sequence shown here is derived from an EMBL/GenBank/DDBJ whole genome shotgun (WGS) entry which is preliminary data.</text>
</comment>
<dbReference type="PANTHER" id="PTHR37984:SF5">
    <property type="entry name" value="PROTEIN NYNRIN-LIKE"/>
    <property type="match status" value="1"/>
</dbReference>
<sequence>MKEVHSYTHTSFGLFLYNLLPFGISSAPAICEWYIDNLICKIPNCAAFFDEIFMSGYSLNSDASSDGPGTVLSHRFADCSEAPIAHASKTLNSQQRKYSKSENRYTMILLGYDYTVKYRSIKELANADGLSRLSVAVDVDFDVENLEHICCLNTLVIMNWTIVESKKKQGLIPFYLKCCS</sequence>
<keyword evidence="2" id="KW-0812">Transmembrane</keyword>
<keyword evidence="5" id="KW-1185">Reference proteome</keyword>
<dbReference type="InterPro" id="IPR043128">
    <property type="entry name" value="Rev_trsase/Diguanyl_cyclase"/>
</dbReference>
<feature type="domain" description="Reverse transcriptase/retrotransposon-derived protein RNase H-like" evidence="3">
    <location>
        <begin position="57"/>
        <end position="108"/>
    </location>
</feature>
<proteinExistence type="predicted"/>
<dbReference type="SUPFAM" id="SSF56672">
    <property type="entry name" value="DNA/RNA polymerases"/>
    <property type="match status" value="1"/>
</dbReference>
<evidence type="ECO:0000313" key="4">
    <source>
        <dbReference type="EMBL" id="KII60829.1"/>
    </source>
</evidence>
<evidence type="ECO:0000256" key="1">
    <source>
        <dbReference type="ARBA" id="ARBA00023268"/>
    </source>
</evidence>
<organism evidence="4 5">
    <name type="scientific">Thelohanellus kitauei</name>
    <name type="common">Myxosporean</name>
    <dbReference type="NCBI Taxonomy" id="669202"/>
    <lineage>
        <taxon>Eukaryota</taxon>
        <taxon>Metazoa</taxon>
        <taxon>Cnidaria</taxon>
        <taxon>Myxozoa</taxon>
        <taxon>Myxosporea</taxon>
        <taxon>Bivalvulida</taxon>
        <taxon>Platysporina</taxon>
        <taxon>Myxobolidae</taxon>
        <taxon>Thelohanellus</taxon>
    </lineage>
</organism>
<dbReference type="InterPro" id="IPR041577">
    <property type="entry name" value="RT_RNaseH_2"/>
</dbReference>
<dbReference type="Gene3D" id="3.30.70.270">
    <property type="match status" value="1"/>
</dbReference>
<keyword evidence="2" id="KW-1133">Transmembrane helix</keyword>
<feature type="transmembrane region" description="Helical" evidence="2">
    <location>
        <begin position="12"/>
        <end position="35"/>
    </location>
</feature>
<dbReference type="InterPro" id="IPR050951">
    <property type="entry name" value="Retrovirus_Pol_polyprotein"/>
</dbReference>
<dbReference type="PANTHER" id="PTHR37984">
    <property type="entry name" value="PROTEIN CBG26694"/>
    <property type="match status" value="1"/>
</dbReference>
<dbReference type="GO" id="GO:0003824">
    <property type="term" value="F:catalytic activity"/>
    <property type="evidence" value="ECO:0007669"/>
    <property type="project" value="UniProtKB-KW"/>
</dbReference>
<dbReference type="EMBL" id="JWZT01005412">
    <property type="protein sequence ID" value="KII60829.1"/>
    <property type="molecule type" value="Genomic_DNA"/>
</dbReference>
<dbReference type="AlphaFoldDB" id="A0A0C2M931"/>
<dbReference type="Proteomes" id="UP000031668">
    <property type="component" value="Unassembled WGS sequence"/>
</dbReference>
<reference evidence="4 5" key="1">
    <citation type="journal article" date="2014" name="Genome Biol. Evol.">
        <title>The genome of the myxosporean Thelohanellus kitauei shows adaptations to nutrient acquisition within its fish host.</title>
        <authorList>
            <person name="Yang Y."/>
            <person name="Xiong J."/>
            <person name="Zhou Z."/>
            <person name="Huo F."/>
            <person name="Miao W."/>
            <person name="Ran C."/>
            <person name="Liu Y."/>
            <person name="Zhang J."/>
            <person name="Feng J."/>
            <person name="Wang M."/>
            <person name="Wang M."/>
            <person name="Wang L."/>
            <person name="Yao B."/>
        </authorList>
    </citation>
    <scope>NUCLEOTIDE SEQUENCE [LARGE SCALE GENOMIC DNA]</scope>
    <source>
        <strain evidence="4">Wuqing</strain>
    </source>
</reference>
<keyword evidence="1" id="KW-0511">Multifunctional enzyme</keyword>
<dbReference type="InterPro" id="IPR043502">
    <property type="entry name" value="DNA/RNA_pol_sf"/>
</dbReference>
<protein>
    <recommendedName>
        <fullName evidence="3">Reverse transcriptase/retrotransposon-derived protein RNase H-like domain-containing protein</fullName>
    </recommendedName>
</protein>
<dbReference type="Gene3D" id="3.10.10.10">
    <property type="entry name" value="HIV Type 1 Reverse Transcriptase, subunit A, domain 1"/>
    <property type="match status" value="1"/>
</dbReference>
<name>A0A0C2M931_THEKT</name>
<evidence type="ECO:0000256" key="2">
    <source>
        <dbReference type="SAM" id="Phobius"/>
    </source>
</evidence>
<dbReference type="OrthoDB" id="427924at2759"/>
<dbReference type="Pfam" id="PF17919">
    <property type="entry name" value="RT_RNaseH_2"/>
    <property type="match status" value="1"/>
</dbReference>